<evidence type="ECO:0000313" key="2">
    <source>
        <dbReference type="Proteomes" id="UP000000763"/>
    </source>
</evidence>
<dbReference type="AlphaFoldDB" id="A0A0P0WA61"/>
<dbReference type="KEGG" id="dosa:Os04g0420500"/>
<sequence>MTRFPSPEIVASGEVGPVTGSSPLATHAGVSFGTWLNHIPRYQFEALWEDLLLVGKKPSANLPLLETSMSLPASVSPAEMVSVTLQDAGMCSVKRRNRTVMGRAMVNKSRTS</sequence>
<name>A0A0P0WA61_ORYSJ</name>
<evidence type="ECO:0000313" key="1">
    <source>
        <dbReference type="EMBL" id="BAF14696.1"/>
    </source>
</evidence>
<protein>
    <submittedName>
        <fullName evidence="1">Os04g0420500 protein</fullName>
    </submittedName>
</protein>
<dbReference type="Proteomes" id="UP000000763">
    <property type="component" value="Chromosome 4"/>
</dbReference>
<dbReference type="EMBL" id="AP008210">
    <property type="protein sequence ID" value="BAF14696.1"/>
    <property type="molecule type" value="Genomic_DNA"/>
</dbReference>
<reference evidence="1 2" key="1">
    <citation type="journal article" date="2005" name="Nature">
        <title>The map-based sequence of the rice genome.</title>
        <authorList>
            <consortium name="International rice genome sequencing project (IRGSP)"/>
            <person name="Matsumoto T."/>
            <person name="Wu J."/>
            <person name="Kanamori H."/>
            <person name="Katayose Y."/>
            <person name="Fujisawa M."/>
            <person name="Namiki N."/>
            <person name="Mizuno H."/>
            <person name="Yamamoto K."/>
            <person name="Antonio B.A."/>
            <person name="Baba T."/>
            <person name="Sakata K."/>
            <person name="Nagamura Y."/>
            <person name="Aoki H."/>
            <person name="Arikawa K."/>
            <person name="Arita K."/>
            <person name="Bito T."/>
            <person name="Chiden Y."/>
            <person name="Fujitsuka N."/>
            <person name="Fukunaka R."/>
            <person name="Hamada M."/>
            <person name="Harada C."/>
            <person name="Hayashi A."/>
            <person name="Hijishita S."/>
            <person name="Honda M."/>
            <person name="Hosokawa S."/>
            <person name="Ichikawa Y."/>
            <person name="Idonuma A."/>
            <person name="Iijima M."/>
            <person name="Ikeda M."/>
            <person name="Ikeno M."/>
            <person name="Ito K."/>
            <person name="Ito S."/>
            <person name="Ito T."/>
            <person name="Ito Y."/>
            <person name="Ito Y."/>
            <person name="Iwabuchi A."/>
            <person name="Kamiya K."/>
            <person name="Karasawa W."/>
            <person name="Kurita K."/>
            <person name="Katagiri S."/>
            <person name="Kikuta A."/>
            <person name="Kobayashi H."/>
            <person name="Kobayashi N."/>
            <person name="Machita K."/>
            <person name="Maehara T."/>
            <person name="Masukawa M."/>
            <person name="Mizubayashi T."/>
            <person name="Mukai Y."/>
            <person name="Nagasaki H."/>
            <person name="Nagata Y."/>
            <person name="Naito S."/>
            <person name="Nakashima M."/>
            <person name="Nakama Y."/>
            <person name="Nakamichi Y."/>
            <person name="Nakamura M."/>
            <person name="Meguro A."/>
            <person name="Negishi M."/>
            <person name="Ohta I."/>
            <person name="Ohta T."/>
            <person name="Okamoto M."/>
            <person name="Ono N."/>
            <person name="Saji S."/>
            <person name="Sakaguchi M."/>
            <person name="Sakai K."/>
            <person name="Shibata M."/>
            <person name="Shimokawa T."/>
            <person name="Song J."/>
            <person name="Takazaki Y."/>
            <person name="Terasawa K."/>
            <person name="Tsugane M."/>
            <person name="Tsuji K."/>
            <person name="Ueda S."/>
            <person name="Waki K."/>
            <person name="Yamagata H."/>
            <person name="Yamamoto M."/>
            <person name="Yamamoto S."/>
            <person name="Yamane H."/>
            <person name="Yoshiki S."/>
            <person name="Yoshihara R."/>
            <person name="Yukawa K."/>
            <person name="Zhong H."/>
            <person name="Yano M."/>
            <person name="Yuan Q."/>
            <person name="Ouyang S."/>
            <person name="Liu J."/>
            <person name="Jones K.M."/>
            <person name="Gansberger K."/>
            <person name="Moffat K."/>
            <person name="Hill J."/>
            <person name="Bera J."/>
            <person name="Fadrosh D."/>
            <person name="Jin S."/>
            <person name="Johri S."/>
            <person name="Kim M."/>
            <person name="Overton L."/>
            <person name="Reardon M."/>
            <person name="Tsitrin T."/>
            <person name="Vuong H."/>
            <person name="Weaver B."/>
            <person name="Ciecko A."/>
            <person name="Tallon L."/>
            <person name="Jackson J."/>
            <person name="Pai G."/>
            <person name="Aken S.V."/>
            <person name="Utterback T."/>
            <person name="Reidmuller S."/>
            <person name="Feldblyum T."/>
            <person name="Hsiao J."/>
            <person name="Zismann V."/>
            <person name="Iobst S."/>
            <person name="de Vazeille A.R."/>
            <person name="Buell C.R."/>
            <person name="Ying K."/>
            <person name="Li Y."/>
            <person name="Lu T."/>
            <person name="Huang Y."/>
            <person name="Zhao Q."/>
            <person name="Feng Q."/>
            <person name="Zhang L."/>
            <person name="Zhu J."/>
            <person name="Weng Q."/>
            <person name="Mu J."/>
            <person name="Lu Y."/>
            <person name="Fan D."/>
            <person name="Liu Y."/>
            <person name="Guan J."/>
            <person name="Zhang Y."/>
            <person name="Yu S."/>
            <person name="Liu X."/>
            <person name="Zhang Y."/>
            <person name="Hong G."/>
            <person name="Han B."/>
            <person name="Choisne N."/>
            <person name="Demange N."/>
            <person name="Orjeda G."/>
            <person name="Samain S."/>
            <person name="Cattolico L."/>
            <person name="Pelletier E."/>
            <person name="Couloux A."/>
            <person name="Segurens B."/>
            <person name="Wincker P."/>
            <person name="D'Hont A."/>
            <person name="Scarpelli C."/>
            <person name="Weissenbach J."/>
            <person name="Salanoubat M."/>
            <person name="Quetier F."/>
            <person name="Yu Y."/>
            <person name="Kim H.R."/>
            <person name="Rambo T."/>
            <person name="Currie J."/>
            <person name="Collura K."/>
            <person name="Luo M."/>
            <person name="Yang T."/>
            <person name="Ammiraju J.S.S."/>
            <person name="Engler F."/>
            <person name="Soderlund C."/>
            <person name="Wing R.A."/>
            <person name="Palmer L.E."/>
            <person name="de la Bastide M."/>
            <person name="Spiegel L."/>
            <person name="Nascimento L."/>
            <person name="Zutavern T."/>
            <person name="O'Shaughnessy A."/>
            <person name="Dike S."/>
            <person name="Dedhia N."/>
            <person name="Preston R."/>
            <person name="Balija V."/>
            <person name="McCombie W.R."/>
            <person name="Chow T."/>
            <person name="Chen H."/>
            <person name="Chung M."/>
            <person name="Chen C."/>
            <person name="Shaw J."/>
            <person name="Wu H."/>
            <person name="Hsiao K."/>
            <person name="Chao Y."/>
            <person name="Chu M."/>
            <person name="Cheng C."/>
            <person name="Hour A."/>
            <person name="Lee P."/>
            <person name="Lin S."/>
            <person name="Lin Y."/>
            <person name="Liou J."/>
            <person name="Liu S."/>
            <person name="Hsing Y."/>
            <person name="Raghuvanshi S."/>
            <person name="Mohanty A."/>
            <person name="Bharti A.K."/>
            <person name="Gaur A."/>
            <person name="Gupta V."/>
            <person name="Kumar D."/>
            <person name="Ravi V."/>
            <person name="Vij S."/>
            <person name="Kapur A."/>
            <person name="Khurana P."/>
            <person name="Khurana P."/>
            <person name="Khurana J.P."/>
            <person name="Tyagi A.K."/>
            <person name="Gaikwad K."/>
            <person name="Singh A."/>
            <person name="Dalal V."/>
            <person name="Srivastava S."/>
            <person name="Dixit A."/>
            <person name="Pal A.K."/>
            <person name="Ghazi I.A."/>
            <person name="Yadav M."/>
            <person name="Pandit A."/>
            <person name="Bhargava A."/>
            <person name="Sureshbabu K."/>
            <person name="Batra K."/>
            <person name="Sharma T.R."/>
            <person name="Mohapatra T."/>
            <person name="Singh N.K."/>
            <person name="Messing J."/>
            <person name="Nelson A.B."/>
            <person name="Fuks G."/>
            <person name="Kavchok S."/>
            <person name="Keizer G."/>
            <person name="Linton E."/>
            <person name="Llaca V."/>
            <person name="Song R."/>
            <person name="Tanyolac B."/>
            <person name="Young S."/>
            <person name="Ho-Il K."/>
            <person name="Hahn J.H."/>
            <person name="Sangsakoo G."/>
            <person name="Vanavichit A."/>
            <person name="de Mattos Luiz.A.T."/>
            <person name="Zimmer P.D."/>
            <person name="Malone G."/>
            <person name="Dellagostin O."/>
            <person name="de Oliveira A.C."/>
            <person name="Bevan M."/>
            <person name="Bancroft I."/>
            <person name="Minx P."/>
            <person name="Cordum H."/>
            <person name="Wilson R."/>
            <person name="Cheng Z."/>
            <person name="Jin W."/>
            <person name="Jiang J."/>
            <person name="Leong S.A."/>
            <person name="Iwama H."/>
            <person name="Gojobori T."/>
            <person name="Itoh T."/>
            <person name="Niimura Y."/>
            <person name="Fujii Y."/>
            <person name="Habara T."/>
            <person name="Sakai H."/>
            <person name="Sato Y."/>
            <person name="Wilson G."/>
            <person name="Kumar K."/>
            <person name="McCouch S."/>
            <person name="Juretic N."/>
            <person name="Hoen D."/>
            <person name="Wright S."/>
            <person name="Bruskiewich R."/>
            <person name="Bureau T."/>
            <person name="Miyao A."/>
            <person name="Hirochika H."/>
            <person name="Nishikawa T."/>
            <person name="Kadowaki K."/>
            <person name="Sugiura M."/>
            <person name="Burr B."/>
            <person name="Sasaki T."/>
        </authorList>
    </citation>
    <scope>NUCLEOTIDE SEQUENCE [LARGE SCALE GENOMIC DNA]</scope>
    <source>
        <strain evidence="2">cv. Nipponbare</strain>
    </source>
</reference>
<gene>
    <name evidence="1" type="ordered locus">Os04g0420500</name>
</gene>
<proteinExistence type="predicted"/>
<organism evidence="1 2">
    <name type="scientific">Oryza sativa subsp. japonica</name>
    <name type="common">Rice</name>
    <dbReference type="NCBI Taxonomy" id="39947"/>
    <lineage>
        <taxon>Eukaryota</taxon>
        <taxon>Viridiplantae</taxon>
        <taxon>Streptophyta</taxon>
        <taxon>Embryophyta</taxon>
        <taxon>Tracheophyta</taxon>
        <taxon>Spermatophyta</taxon>
        <taxon>Magnoliopsida</taxon>
        <taxon>Liliopsida</taxon>
        <taxon>Poales</taxon>
        <taxon>Poaceae</taxon>
        <taxon>BOP clade</taxon>
        <taxon>Oryzoideae</taxon>
        <taxon>Oryzeae</taxon>
        <taxon>Oryzinae</taxon>
        <taxon>Oryza</taxon>
        <taxon>Oryza sativa</taxon>
    </lineage>
</organism>
<accession>A0A0P0WA61</accession>
<dbReference type="Gramene" id="Os04t0420500-01">
    <property type="protein sequence ID" value="Os04t0420500-01"/>
    <property type="gene ID" value="Os04g0420500"/>
</dbReference>
<reference evidence="2" key="2">
    <citation type="journal article" date="2008" name="Nucleic Acids Res.">
        <title>The rice annotation project database (RAP-DB): 2008 update.</title>
        <authorList>
            <consortium name="The rice annotation project (RAP)"/>
        </authorList>
    </citation>
    <scope>GENOME REANNOTATION</scope>
    <source>
        <strain evidence="2">cv. Nipponbare</strain>
    </source>
</reference>